<dbReference type="PROSITE" id="PS51034">
    <property type="entry name" value="ZP_2"/>
    <property type="match status" value="1"/>
</dbReference>
<dbReference type="InterPro" id="IPR018097">
    <property type="entry name" value="EGF_Ca-bd_CS"/>
</dbReference>
<dbReference type="InterPro" id="IPR049883">
    <property type="entry name" value="NOTCH1_EGF-like"/>
</dbReference>
<comment type="caution">
    <text evidence="6">Lacks conserved residue(s) required for the propagation of feature annotation.</text>
</comment>
<dbReference type="SMART" id="SM00200">
    <property type="entry name" value="SEA"/>
    <property type="match status" value="1"/>
</dbReference>
<dbReference type="InParanoid" id="C3ZD03"/>
<feature type="signal peptide" evidence="9">
    <location>
        <begin position="1"/>
        <end position="25"/>
    </location>
</feature>
<dbReference type="Pfam" id="PF01390">
    <property type="entry name" value="SEA"/>
    <property type="match status" value="1"/>
</dbReference>
<evidence type="ECO:0000256" key="8">
    <source>
        <dbReference type="SAM" id="Phobius"/>
    </source>
</evidence>
<evidence type="ECO:0000256" key="3">
    <source>
        <dbReference type="ARBA" id="ARBA00022737"/>
    </source>
</evidence>
<proteinExistence type="predicted"/>
<evidence type="ECO:0000256" key="6">
    <source>
        <dbReference type="PROSITE-ProRule" id="PRU00076"/>
    </source>
</evidence>
<dbReference type="InterPro" id="IPR036364">
    <property type="entry name" value="SEA_dom_sf"/>
</dbReference>
<dbReference type="Gene3D" id="2.60.120.260">
    <property type="entry name" value="Galactose-binding domain-like"/>
    <property type="match status" value="1"/>
</dbReference>
<keyword evidence="8" id="KW-1133">Transmembrane helix</keyword>
<dbReference type="PROSITE" id="PS00010">
    <property type="entry name" value="ASX_HYDROXYL"/>
    <property type="match status" value="2"/>
</dbReference>
<evidence type="ECO:0000313" key="14">
    <source>
        <dbReference type="EMBL" id="EEN49514.1"/>
    </source>
</evidence>
<dbReference type="Gene3D" id="3.30.70.960">
    <property type="entry name" value="SEA domain"/>
    <property type="match status" value="1"/>
</dbReference>
<evidence type="ECO:0008006" key="15">
    <source>
        <dbReference type="Google" id="ProtNLM"/>
    </source>
</evidence>
<dbReference type="SUPFAM" id="SSF82671">
    <property type="entry name" value="SEA domain"/>
    <property type="match status" value="1"/>
</dbReference>
<dbReference type="PANTHER" id="PTHR14002">
    <property type="entry name" value="ENDOGLIN/TGF-BETA RECEPTOR TYPE III"/>
    <property type="match status" value="1"/>
</dbReference>
<dbReference type="GO" id="GO:0071944">
    <property type="term" value="C:cell periphery"/>
    <property type="evidence" value="ECO:0007669"/>
    <property type="project" value="UniProtKB-ARBA"/>
</dbReference>
<feature type="domain" description="F5/8 type C" evidence="10">
    <location>
        <begin position="32"/>
        <end position="176"/>
    </location>
</feature>
<dbReference type="FunFam" id="2.60.120.260:FF:000205">
    <property type="entry name" value="Uncharacterized protein"/>
    <property type="match status" value="1"/>
</dbReference>
<accession>C3ZD03</accession>
<evidence type="ECO:0000259" key="12">
    <source>
        <dbReference type="PROSITE" id="PS50026"/>
    </source>
</evidence>
<protein>
    <recommendedName>
        <fullName evidence="15">ZP domain-containing protein</fullName>
    </recommendedName>
</protein>
<keyword evidence="4" id="KW-1015">Disulfide bond</keyword>
<dbReference type="InterPro" id="IPR000421">
    <property type="entry name" value="FA58C"/>
</dbReference>
<dbReference type="EMBL" id="GG666611">
    <property type="protein sequence ID" value="EEN49514.1"/>
    <property type="molecule type" value="Genomic_DNA"/>
</dbReference>
<evidence type="ECO:0000256" key="9">
    <source>
        <dbReference type="SAM" id="SignalP"/>
    </source>
</evidence>
<dbReference type="AlphaFoldDB" id="C3ZD03"/>
<dbReference type="InterPro" id="IPR055355">
    <property type="entry name" value="ZP-C"/>
</dbReference>
<dbReference type="SMART" id="SM00181">
    <property type="entry name" value="EGF"/>
    <property type="match status" value="2"/>
</dbReference>
<keyword evidence="1 6" id="KW-0245">EGF-like domain</keyword>
<keyword evidence="2 9" id="KW-0732">Signal</keyword>
<dbReference type="InterPro" id="IPR042235">
    <property type="entry name" value="ZP-C_dom"/>
</dbReference>
<dbReference type="PROSITE" id="PS50022">
    <property type="entry name" value="FA58C_3"/>
    <property type="match status" value="1"/>
</dbReference>
<feature type="domain" description="ZP" evidence="13">
    <location>
        <begin position="432"/>
        <end position="687"/>
    </location>
</feature>
<dbReference type="PROSITE" id="PS01285">
    <property type="entry name" value="FA58C_1"/>
    <property type="match status" value="1"/>
</dbReference>
<dbReference type="Gene3D" id="2.60.40.3210">
    <property type="entry name" value="Zona pellucida, ZP-N domain"/>
    <property type="match status" value="1"/>
</dbReference>
<evidence type="ECO:0000256" key="2">
    <source>
        <dbReference type="ARBA" id="ARBA00022729"/>
    </source>
</evidence>
<evidence type="ECO:0000256" key="5">
    <source>
        <dbReference type="ARBA" id="ARBA00023180"/>
    </source>
</evidence>
<dbReference type="Gene3D" id="2.60.40.4100">
    <property type="entry name" value="Zona pellucida, ZP-C domain"/>
    <property type="match status" value="1"/>
</dbReference>
<dbReference type="SMART" id="SM00231">
    <property type="entry name" value="FA58C"/>
    <property type="match status" value="1"/>
</dbReference>
<keyword evidence="3" id="KW-0677">Repeat</keyword>
<evidence type="ECO:0000259" key="11">
    <source>
        <dbReference type="PROSITE" id="PS50024"/>
    </source>
</evidence>
<dbReference type="Pfam" id="PF23344">
    <property type="entry name" value="ZP-N"/>
    <property type="match status" value="1"/>
</dbReference>
<dbReference type="GO" id="GO:0005509">
    <property type="term" value="F:calcium ion binding"/>
    <property type="evidence" value="ECO:0007669"/>
    <property type="project" value="InterPro"/>
</dbReference>
<dbReference type="InterPro" id="IPR055356">
    <property type="entry name" value="ZP-N"/>
</dbReference>
<sequence>MDLICVRSTLLGLFVVLSGIALSDTQTATSSGLYLPLGVQNSSIIPDGLITASSQVNGSEAYRGRLYGDGAWEPSGQGTEFLAVDLQYPRYIFGIQTQGQGDGYVETYRIIFQQDGNSSFVLYSEDGGSGKIFTGNNDTETVVQQDFDPYILAQFVLVNPQTFNGAPRLRMELLGVDELPTTSVATTTLVTTPLVTTTAPVTTPFDTTSLPFDTTNSPVTTPVDTTAPLVTTAVETTTSPGTTPFDTTSSPDTTTVATTTAPVTTPLDTANSPVTTPVDTTSSPETTSAAATTSPVTTPLDTTSSSLTTAVDTTTSLVTITSSLDTTTSPLSTPAGTTKLSTSTGELPTSPNTESDVTTAVPTLEQFTTSEGQSTSADIYTTGMVLQTTDAAIETSPASYQPTELQDTTITPDEAMTTSPEIPEETVQGDVYCNSTTMWVTFPLDLLDGYDVSGMRLLDPSCTADVNGTHVTFISALGDCGTTALENATSNKIIYTNEVVAPLEQSTTDGADVIARPEEDRWTISCRYVRGDTIAADTLFPVPAPSVVILYGDGAFTFSMNLYPSDGFTQPYGQADFPVEVTISDNVYFGVSVEAAVSGLVLFVESCKATPSSNPDDSTQYYIIQDGCQKDNTLQVFSTDSPTSVNYGISAFQFANESQPYVYLHCDVMVCLEDNPGSRCDEGCISSRRRRRAADGSIEERVALVQGPIVLVVEETLTDVDECTILSCGDNQRCVNTPGSYRCECVSGFLEVDGVCEAALAYSSTVRIMARSFSSSLEDPQSQEYVDLVREVVETLDPLYRQTSLSGDLLGITVLGFRQGSVLVDHVIYIRVSADVSLVSEEFRVLVEKANGTALQIDVNEILIMDYDECSDPESSDCSVHATCLNTAGSFSCRCTLGYRDKSPDEEARPGRVCEWQGVSDDWVPAAAGAAGAAALVLVVITTVMCLRRKRNNHSKDVEVTGHDNFAAIQPPRGAPKPNTYRDCDTFF</sequence>
<dbReference type="Pfam" id="PF07645">
    <property type="entry name" value="EGF_CA"/>
    <property type="match status" value="2"/>
</dbReference>
<dbReference type="InterPro" id="IPR000152">
    <property type="entry name" value="EGF-type_Asp/Asn_hydroxyl_site"/>
</dbReference>
<dbReference type="InterPro" id="IPR000742">
    <property type="entry name" value="EGF"/>
</dbReference>
<dbReference type="SMART" id="SM00241">
    <property type="entry name" value="ZP"/>
    <property type="match status" value="1"/>
</dbReference>
<evidence type="ECO:0000256" key="7">
    <source>
        <dbReference type="SAM" id="MobiDB-lite"/>
    </source>
</evidence>
<feature type="chain" id="PRO_5002936238" description="ZP domain-containing protein" evidence="9">
    <location>
        <begin position="26"/>
        <end position="988"/>
    </location>
</feature>
<reference evidence="14" key="1">
    <citation type="journal article" date="2008" name="Nature">
        <title>The amphioxus genome and the evolution of the chordate karyotype.</title>
        <authorList>
            <consortium name="US DOE Joint Genome Institute (JGI-PGF)"/>
            <person name="Putnam N.H."/>
            <person name="Butts T."/>
            <person name="Ferrier D.E.K."/>
            <person name="Furlong R.F."/>
            <person name="Hellsten U."/>
            <person name="Kawashima T."/>
            <person name="Robinson-Rechavi M."/>
            <person name="Shoguchi E."/>
            <person name="Terry A."/>
            <person name="Yu J.-K."/>
            <person name="Benito-Gutierrez E.L."/>
            <person name="Dubchak I."/>
            <person name="Garcia-Fernandez J."/>
            <person name="Gibson-Brown J.J."/>
            <person name="Grigoriev I.V."/>
            <person name="Horton A.C."/>
            <person name="de Jong P.J."/>
            <person name="Jurka J."/>
            <person name="Kapitonov V.V."/>
            <person name="Kohara Y."/>
            <person name="Kuroki Y."/>
            <person name="Lindquist E."/>
            <person name="Lucas S."/>
            <person name="Osoegawa K."/>
            <person name="Pennacchio L.A."/>
            <person name="Salamov A.A."/>
            <person name="Satou Y."/>
            <person name="Sauka-Spengler T."/>
            <person name="Schmutz J."/>
            <person name="Shin-I T."/>
            <person name="Toyoda A."/>
            <person name="Bronner-Fraser M."/>
            <person name="Fujiyama A."/>
            <person name="Holland L.Z."/>
            <person name="Holland P.W.H."/>
            <person name="Satoh N."/>
            <person name="Rokhsar D.S."/>
        </authorList>
    </citation>
    <scope>NUCLEOTIDE SEQUENCE [LARGE SCALE GENOMIC DNA]</scope>
    <source>
        <strain evidence="14">S238N-H82</strain>
        <tissue evidence="14">Testes</tissue>
    </source>
</reference>
<feature type="transmembrane region" description="Helical" evidence="8">
    <location>
        <begin position="923"/>
        <end position="947"/>
    </location>
</feature>
<feature type="domain" description="SEA" evidence="11">
    <location>
        <begin position="758"/>
        <end position="869"/>
    </location>
</feature>
<feature type="domain" description="EGF-like" evidence="12">
    <location>
        <begin position="719"/>
        <end position="757"/>
    </location>
</feature>
<dbReference type="PANTHER" id="PTHR14002:SF43">
    <property type="entry name" value="DELTA-LIKE PROTEIN"/>
    <property type="match status" value="1"/>
</dbReference>
<dbReference type="SUPFAM" id="SSF49785">
    <property type="entry name" value="Galactose-binding domain-like"/>
    <property type="match status" value="1"/>
</dbReference>
<gene>
    <name evidence="14" type="ORF">BRAFLDRAFT_101848</name>
</gene>
<dbReference type="SMART" id="SM00179">
    <property type="entry name" value="EGF_CA"/>
    <property type="match status" value="2"/>
</dbReference>
<feature type="region of interest" description="Disordered" evidence="7">
    <location>
        <begin position="234"/>
        <end position="307"/>
    </location>
</feature>
<dbReference type="InterPro" id="IPR048290">
    <property type="entry name" value="ZP_chr"/>
</dbReference>
<feature type="compositionally biased region" description="Low complexity" evidence="7">
    <location>
        <begin position="325"/>
        <end position="335"/>
    </location>
</feature>
<dbReference type="PROSITE" id="PS01187">
    <property type="entry name" value="EGF_CA"/>
    <property type="match status" value="2"/>
</dbReference>
<evidence type="ECO:0000256" key="1">
    <source>
        <dbReference type="ARBA" id="ARBA00022536"/>
    </source>
</evidence>
<keyword evidence="5" id="KW-0325">Glycoprotein</keyword>
<dbReference type="InterPro" id="IPR008979">
    <property type="entry name" value="Galactose-bd-like_sf"/>
</dbReference>
<dbReference type="Pfam" id="PF00100">
    <property type="entry name" value="Zona_pellucida"/>
    <property type="match status" value="1"/>
</dbReference>
<dbReference type="Pfam" id="PF00754">
    <property type="entry name" value="F5_F8_type_C"/>
    <property type="match status" value="1"/>
</dbReference>
<feature type="domain" description="EGF-like" evidence="12">
    <location>
        <begin position="866"/>
        <end position="905"/>
    </location>
</feature>
<dbReference type="InterPro" id="IPR001881">
    <property type="entry name" value="EGF-like_Ca-bd_dom"/>
</dbReference>
<keyword evidence="8" id="KW-0812">Transmembrane</keyword>
<evidence type="ECO:0000256" key="4">
    <source>
        <dbReference type="ARBA" id="ARBA00023157"/>
    </source>
</evidence>
<dbReference type="SUPFAM" id="SSF57196">
    <property type="entry name" value="EGF/Laminin"/>
    <property type="match status" value="2"/>
</dbReference>
<dbReference type="CDD" id="cd00057">
    <property type="entry name" value="FA58C"/>
    <property type="match status" value="1"/>
</dbReference>
<feature type="region of interest" description="Disordered" evidence="7">
    <location>
        <begin position="397"/>
        <end position="420"/>
    </location>
</feature>
<dbReference type="Gene3D" id="2.10.25.10">
    <property type="entry name" value="Laminin"/>
    <property type="match status" value="2"/>
</dbReference>
<dbReference type="PROSITE" id="PS50024">
    <property type="entry name" value="SEA"/>
    <property type="match status" value="1"/>
</dbReference>
<dbReference type="FunFam" id="2.10.25.10:FF:000038">
    <property type="entry name" value="Fibrillin 2"/>
    <property type="match status" value="2"/>
</dbReference>
<dbReference type="InterPro" id="IPR000082">
    <property type="entry name" value="SEA_dom"/>
</dbReference>
<evidence type="ECO:0000259" key="10">
    <source>
        <dbReference type="PROSITE" id="PS50022"/>
    </source>
</evidence>
<organism>
    <name type="scientific">Branchiostoma floridae</name>
    <name type="common">Florida lancelet</name>
    <name type="synonym">Amphioxus</name>
    <dbReference type="NCBI Taxonomy" id="7739"/>
    <lineage>
        <taxon>Eukaryota</taxon>
        <taxon>Metazoa</taxon>
        <taxon>Chordata</taxon>
        <taxon>Cephalochordata</taxon>
        <taxon>Leptocardii</taxon>
        <taxon>Amphioxiformes</taxon>
        <taxon>Branchiostomatidae</taxon>
        <taxon>Branchiostoma</taxon>
    </lineage>
</organism>
<dbReference type="CDD" id="cd00054">
    <property type="entry name" value="EGF_CA"/>
    <property type="match status" value="2"/>
</dbReference>
<dbReference type="eggNOG" id="ENOG502RTSR">
    <property type="taxonomic scope" value="Eukaryota"/>
</dbReference>
<dbReference type="InterPro" id="IPR001507">
    <property type="entry name" value="ZP_dom"/>
</dbReference>
<dbReference type="PROSITE" id="PS50026">
    <property type="entry name" value="EGF_3"/>
    <property type="match status" value="2"/>
</dbReference>
<evidence type="ECO:0000259" key="13">
    <source>
        <dbReference type="PROSITE" id="PS51034"/>
    </source>
</evidence>
<feature type="region of interest" description="Disordered" evidence="7">
    <location>
        <begin position="325"/>
        <end position="357"/>
    </location>
</feature>
<name>C3ZD03_BRAFL</name>
<feature type="compositionally biased region" description="Polar residues" evidence="7">
    <location>
        <begin position="336"/>
        <end position="357"/>
    </location>
</feature>
<dbReference type="PROSITE" id="PS01186">
    <property type="entry name" value="EGF_2"/>
    <property type="match status" value="1"/>
</dbReference>
<keyword evidence="8" id="KW-0472">Membrane</keyword>
<dbReference type="PRINTS" id="PR00023">
    <property type="entry name" value="ZPELLUCIDA"/>
</dbReference>